<dbReference type="AlphaFoldDB" id="K0K3M9"/>
<dbReference type="HOGENOM" id="CLU_111585_2_0_11"/>
<dbReference type="STRING" id="1179773.BN6_38280"/>
<dbReference type="OrthoDB" id="370168at2"/>
<evidence type="ECO:0000256" key="1">
    <source>
        <dbReference type="ARBA" id="ARBA00023015"/>
    </source>
</evidence>
<keyword evidence="2" id="KW-0238">DNA-binding</keyword>
<dbReference type="Proteomes" id="UP000006281">
    <property type="component" value="Chromosome"/>
</dbReference>
<dbReference type="Pfam" id="PF01638">
    <property type="entry name" value="HxlR"/>
    <property type="match status" value="1"/>
</dbReference>
<evidence type="ECO:0000313" key="5">
    <source>
        <dbReference type="EMBL" id="CCH31118.1"/>
    </source>
</evidence>
<dbReference type="PATRIC" id="fig|1179773.3.peg.3828"/>
<gene>
    <name evidence="5" type="ordered locus">BN6_38280</name>
</gene>
<organism evidence="5 6">
    <name type="scientific">Saccharothrix espanaensis (strain ATCC 51144 / DSM 44229 / JCM 9112 / NBRC 15066 / NRRL 15764)</name>
    <dbReference type="NCBI Taxonomy" id="1179773"/>
    <lineage>
        <taxon>Bacteria</taxon>
        <taxon>Bacillati</taxon>
        <taxon>Actinomycetota</taxon>
        <taxon>Actinomycetes</taxon>
        <taxon>Pseudonocardiales</taxon>
        <taxon>Pseudonocardiaceae</taxon>
        <taxon>Saccharothrix</taxon>
    </lineage>
</organism>
<dbReference type="GO" id="GO:0003677">
    <property type="term" value="F:DNA binding"/>
    <property type="evidence" value="ECO:0007669"/>
    <property type="project" value="UniProtKB-KW"/>
</dbReference>
<dbReference type="eggNOG" id="COG1733">
    <property type="taxonomic scope" value="Bacteria"/>
</dbReference>
<dbReference type="Gene3D" id="1.10.10.10">
    <property type="entry name" value="Winged helix-like DNA-binding domain superfamily/Winged helix DNA-binding domain"/>
    <property type="match status" value="1"/>
</dbReference>
<dbReference type="InterPro" id="IPR011991">
    <property type="entry name" value="ArsR-like_HTH"/>
</dbReference>
<keyword evidence="1" id="KW-0805">Transcription regulation</keyword>
<dbReference type="SUPFAM" id="SSF46785">
    <property type="entry name" value="Winged helix' DNA-binding domain"/>
    <property type="match status" value="1"/>
</dbReference>
<proteinExistence type="predicted"/>
<dbReference type="KEGG" id="sesp:BN6_38280"/>
<evidence type="ECO:0000256" key="3">
    <source>
        <dbReference type="ARBA" id="ARBA00023163"/>
    </source>
</evidence>
<dbReference type="EMBL" id="HE804045">
    <property type="protein sequence ID" value="CCH31118.1"/>
    <property type="molecule type" value="Genomic_DNA"/>
</dbReference>
<evidence type="ECO:0000256" key="2">
    <source>
        <dbReference type="ARBA" id="ARBA00023125"/>
    </source>
</evidence>
<dbReference type="InterPro" id="IPR036390">
    <property type="entry name" value="WH_DNA-bd_sf"/>
</dbReference>
<feature type="domain" description="HTH hxlR-type" evidence="4">
    <location>
        <begin position="19"/>
        <end position="117"/>
    </location>
</feature>
<dbReference type="PANTHER" id="PTHR33204:SF37">
    <property type="entry name" value="HTH-TYPE TRANSCRIPTIONAL REGULATOR YODB"/>
    <property type="match status" value="1"/>
</dbReference>
<dbReference type="PANTHER" id="PTHR33204">
    <property type="entry name" value="TRANSCRIPTIONAL REGULATOR, MARR FAMILY"/>
    <property type="match status" value="1"/>
</dbReference>
<name>K0K3M9_SACES</name>
<sequence length="125" mass="14094">MGVGVQAGEPRRDRFHKDCPGWELYRHVANRWGVLILSALDEGPLRFHAVRDQVGGISEKVLSQNLRDLVRDGLLHREVEPSTPPKVTYSLTPLGDQLTARVRVLLEWVGANFDEVLAARRHHDG</sequence>
<keyword evidence="6" id="KW-1185">Reference proteome</keyword>
<keyword evidence="3" id="KW-0804">Transcription</keyword>
<evidence type="ECO:0000313" key="6">
    <source>
        <dbReference type="Proteomes" id="UP000006281"/>
    </source>
</evidence>
<dbReference type="PROSITE" id="PS51118">
    <property type="entry name" value="HTH_HXLR"/>
    <property type="match status" value="1"/>
</dbReference>
<protein>
    <recommendedName>
        <fullName evidence="4">HTH hxlR-type domain-containing protein</fullName>
    </recommendedName>
</protein>
<dbReference type="BioCyc" id="SESP1179773:BN6_RS18530-MONOMER"/>
<dbReference type="RefSeq" id="WP_015101230.1">
    <property type="nucleotide sequence ID" value="NC_019673.1"/>
</dbReference>
<dbReference type="CDD" id="cd00090">
    <property type="entry name" value="HTH_ARSR"/>
    <property type="match status" value="1"/>
</dbReference>
<dbReference type="InterPro" id="IPR036388">
    <property type="entry name" value="WH-like_DNA-bd_sf"/>
</dbReference>
<accession>K0K3M9</accession>
<dbReference type="InterPro" id="IPR002577">
    <property type="entry name" value="HTH_HxlR"/>
</dbReference>
<reference evidence="5 6" key="1">
    <citation type="journal article" date="2012" name="BMC Genomics">
        <title>Complete genome sequence of Saccharothrix espanaensis DSM 44229T and comparison to the other completely sequenced Pseudonocardiaceae.</title>
        <authorList>
            <person name="Strobel T."/>
            <person name="Al-Dilaimi A."/>
            <person name="Blom J."/>
            <person name="Gessner A."/>
            <person name="Kalinowski J."/>
            <person name="Luzhetska M."/>
            <person name="Puhler A."/>
            <person name="Szczepanowski R."/>
            <person name="Bechthold A."/>
            <person name="Ruckert C."/>
        </authorList>
    </citation>
    <scope>NUCLEOTIDE SEQUENCE [LARGE SCALE GENOMIC DNA]</scope>
    <source>
        <strain evidence="6">ATCC 51144 / DSM 44229 / JCM 9112 / NBRC 15066 / NRRL 15764</strain>
    </source>
</reference>
<evidence type="ECO:0000259" key="4">
    <source>
        <dbReference type="PROSITE" id="PS51118"/>
    </source>
</evidence>